<evidence type="ECO:0000313" key="5">
    <source>
        <dbReference type="Proteomes" id="UP000252558"/>
    </source>
</evidence>
<dbReference type="AlphaFoldDB" id="A0A368NLE4"/>
<dbReference type="Pfam" id="PF00043">
    <property type="entry name" value="GST_C"/>
    <property type="match status" value="1"/>
</dbReference>
<dbReference type="InterPro" id="IPR036282">
    <property type="entry name" value="Glutathione-S-Trfase_C_sf"/>
</dbReference>
<dbReference type="Pfam" id="PF02798">
    <property type="entry name" value="GST_N"/>
    <property type="match status" value="1"/>
</dbReference>
<evidence type="ECO:0000313" key="4">
    <source>
        <dbReference type="EMBL" id="RCU50986.1"/>
    </source>
</evidence>
<dbReference type="InterPro" id="IPR004046">
    <property type="entry name" value="GST_C"/>
</dbReference>
<comment type="similarity">
    <text evidence="1">Belongs to the GST superfamily.</text>
</comment>
<dbReference type="CDD" id="cd03046">
    <property type="entry name" value="GST_N_GTT1_like"/>
    <property type="match status" value="1"/>
</dbReference>
<dbReference type="GO" id="GO:0016740">
    <property type="term" value="F:transferase activity"/>
    <property type="evidence" value="ECO:0007669"/>
    <property type="project" value="UniProtKB-KW"/>
</dbReference>
<dbReference type="InterPro" id="IPR036249">
    <property type="entry name" value="Thioredoxin-like_sf"/>
</dbReference>
<organism evidence="4 5">
    <name type="scientific">Corallincola holothuriorum</name>
    <dbReference type="NCBI Taxonomy" id="2282215"/>
    <lineage>
        <taxon>Bacteria</taxon>
        <taxon>Pseudomonadati</taxon>
        <taxon>Pseudomonadota</taxon>
        <taxon>Gammaproteobacteria</taxon>
        <taxon>Alteromonadales</taxon>
        <taxon>Psychromonadaceae</taxon>
        <taxon>Corallincola</taxon>
    </lineage>
</organism>
<dbReference type="InterPro" id="IPR004045">
    <property type="entry name" value="Glutathione_S-Trfase_N"/>
</dbReference>
<protein>
    <submittedName>
        <fullName evidence="4">Glutathione S-transferase family protein</fullName>
    </submittedName>
</protein>
<dbReference type="Gene3D" id="1.20.1050.10">
    <property type="match status" value="1"/>
</dbReference>
<name>A0A368NLE4_9GAMM</name>
<dbReference type="PROSITE" id="PS50405">
    <property type="entry name" value="GST_CTER"/>
    <property type="match status" value="1"/>
</dbReference>
<dbReference type="SUPFAM" id="SSF52833">
    <property type="entry name" value="Thioredoxin-like"/>
    <property type="match status" value="1"/>
</dbReference>
<dbReference type="SUPFAM" id="SSF47616">
    <property type="entry name" value="GST C-terminal domain-like"/>
    <property type="match status" value="1"/>
</dbReference>
<dbReference type="SFLD" id="SFLDG00358">
    <property type="entry name" value="Main_(cytGST)"/>
    <property type="match status" value="1"/>
</dbReference>
<dbReference type="PROSITE" id="PS50404">
    <property type="entry name" value="GST_NTER"/>
    <property type="match status" value="1"/>
</dbReference>
<dbReference type="Proteomes" id="UP000252558">
    <property type="component" value="Unassembled WGS sequence"/>
</dbReference>
<gene>
    <name evidence="4" type="ORF">DU002_06595</name>
</gene>
<proteinExistence type="inferred from homology"/>
<reference evidence="4 5" key="1">
    <citation type="submission" date="2018-07" db="EMBL/GenBank/DDBJ databases">
        <title>Corallincola holothuriorum sp. nov., a new facultative anaerobe isolated from sea cucumber Apostichopus japonicus.</title>
        <authorList>
            <person name="Xia H."/>
        </authorList>
    </citation>
    <scope>NUCLEOTIDE SEQUENCE [LARGE SCALE GENOMIC DNA]</scope>
    <source>
        <strain evidence="4 5">C4</strain>
    </source>
</reference>
<evidence type="ECO:0000259" key="3">
    <source>
        <dbReference type="PROSITE" id="PS50405"/>
    </source>
</evidence>
<dbReference type="PANTHER" id="PTHR44051">
    <property type="entry name" value="GLUTATHIONE S-TRANSFERASE-RELATED"/>
    <property type="match status" value="1"/>
</dbReference>
<sequence>MVSLGLSLPSDVQVVTQTDSLPTLYSFARFDRSARVRWLLYELGVSYHEVVLDHAKGEHQQPHFVARNPFALVPVWEDDELVLHESGAIILHLLANTPAHELLPNDKLGRSRCMSYLMFGLSTLDAAVSQVFVTKNQAGTAVVKLKRLLQALDTELVGQDYLVGHSFTVADIVVGQLLGLLDRRDQLAGFDNLEYYLTRLKQRSAAAKAEVFTADVNA</sequence>
<dbReference type="InterPro" id="IPR010987">
    <property type="entry name" value="Glutathione-S-Trfase_C-like"/>
</dbReference>
<dbReference type="Gene3D" id="3.40.30.10">
    <property type="entry name" value="Glutaredoxin"/>
    <property type="match status" value="1"/>
</dbReference>
<feature type="domain" description="GST C-terminal" evidence="3">
    <location>
        <begin position="106"/>
        <end position="218"/>
    </location>
</feature>
<evidence type="ECO:0000256" key="1">
    <source>
        <dbReference type="RuleBase" id="RU003494"/>
    </source>
</evidence>
<dbReference type="InterPro" id="IPR040079">
    <property type="entry name" value="Glutathione_S-Trfase"/>
</dbReference>
<dbReference type="SFLD" id="SFLDS00019">
    <property type="entry name" value="Glutathione_Transferase_(cytos"/>
    <property type="match status" value="1"/>
</dbReference>
<accession>A0A368NLE4</accession>
<dbReference type="PANTHER" id="PTHR44051:SF8">
    <property type="entry name" value="GLUTATHIONE S-TRANSFERASE GSTA"/>
    <property type="match status" value="1"/>
</dbReference>
<feature type="domain" description="GST N-terminal" evidence="2">
    <location>
        <begin position="20"/>
        <end position="101"/>
    </location>
</feature>
<keyword evidence="5" id="KW-1185">Reference proteome</keyword>
<dbReference type="EMBL" id="QPID01000003">
    <property type="protein sequence ID" value="RCU50986.1"/>
    <property type="molecule type" value="Genomic_DNA"/>
</dbReference>
<keyword evidence="4" id="KW-0808">Transferase</keyword>
<evidence type="ECO:0000259" key="2">
    <source>
        <dbReference type="PROSITE" id="PS50404"/>
    </source>
</evidence>
<comment type="caution">
    <text evidence="4">The sequence shown here is derived from an EMBL/GenBank/DDBJ whole genome shotgun (WGS) entry which is preliminary data.</text>
</comment>